<evidence type="ECO:0000256" key="1">
    <source>
        <dbReference type="SAM" id="MobiDB-lite"/>
    </source>
</evidence>
<proteinExistence type="predicted"/>
<protein>
    <submittedName>
        <fullName evidence="2">Uncharacterized protein</fullName>
    </submittedName>
</protein>
<organism evidence="2 3">
    <name type="scientific">Colletotrichum higginsianum</name>
    <dbReference type="NCBI Taxonomy" id="80884"/>
    <lineage>
        <taxon>Eukaryota</taxon>
        <taxon>Fungi</taxon>
        <taxon>Dikarya</taxon>
        <taxon>Ascomycota</taxon>
        <taxon>Pezizomycotina</taxon>
        <taxon>Sordariomycetes</taxon>
        <taxon>Hypocreomycetidae</taxon>
        <taxon>Glomerellales</taxon>
        <taxon>Glomerellaceae</taxon>
        <taxon>Colletotrichum</taxon>
        <taxon>Colletotrichum destructivum species complex</taxon>
    </lineage>
</organism>
<dbReference type="AlphaFoldDB" id="A0A4T0WJB7"/>
<evidence type="ECO:0000313" key="3">
    <source>
        <dbReference type="Proteomes" id="UP000305883"/>
    </source>
</evidence>
<comment type="caution">
    <text evidence="2">The sequence shown here is derived from an EMBL/GenBank/DDBJ whole genome shotgun (WGS) entry which is preliminary data.</text>
</comment>
<reference evidence="2 3" key="1">
    <citation type="journal article" date="2019" name="Genome Biol. Evol.">
        <title>Genomic Plasticity Mediated by Transposable Elements in the Plant Pathogenic Fungus Colletotrichum higginsianum.</title>
        <authorList>
            <person name="Tsushima A."/>
            <person name="Gan P."/>
            <person name="Kumakura N."/>
            <person name="Narusaka M."/>
            <person name="Takano Y."/>
            <person name="Narusaka Y."/>
            <person name="Shirasu K."/>
        </authorList>
    </citation>
    <scope>NUCLEOTIDE SEQUENCE [LARGE SCALE GENOMIC DNA]</scope>
    <source>
        <strain evidence="2 3">MAFF305635-RFP</strain>
    </source>
</reference>
<accession>A0A4T0WJB7</accession>
<dbReference type="Proteomes" id="UP000305883">
    <property type="component" value="Unassembled WGS sequence"/>
</dbReference>
<gene>
    <name evidence="2" type="ORF">CH35J_000240</name>
</gene>
<name>A0A4T0WJB7_9PEZI</name>
<dbReference type="EMBL" id="MWPZ01000001">
    <property type="protein sequence ID" value="TID06963.1"/>
    <property type="molecule type" value="Genomic_DNA"/>
</dbReference>
<feature type="region of interest" description="Disordered" evidence="1">
    <location>
        <begin position="64"/>
        <end position="86"/>
    </location>
</feature>
<feature type="compositionally biased region" description="Low complexity" evidence="1">
    <location>
        <begin position="66"/>
        <end position="86"/>
    </location>
</feature>
<sequence>MRDLLPRRSMSLIADLLDTMARLRLRLRLLPLTSLLMDPLITVALPVLPAPLPQDPLRTLSMSTLSAPKARSTAARTPTAPILTTA</sequence>
<evidence type="ECO:0000313" key="2">
    <source>
        <dbReference type="EMBL" id="TID06963.1"/>
    </source>
</evidence>